<dbReference type="Pfam" id="PF07944">
    <property type="entry name" value="Beta-AFase-like_GH127_cat"/>
    <property type="match status" value="1"/>
</dbReference>
<dbReference type="Pfam" id="PF20737">
    <property type="entry name" value="Glyco_hydro127C"/>
    <property type="match status" value="1"/>
</dbReference>
<dbReference type="InterPro" id="IPR008928">
    <property type="entry name" value="6-hairpin_glycosidase_sf"/>
</dbReference>
<feature type="domain" description="Non-reducing end beta-L-arabinofuranosidase-like GH127 catalytic" evidence="1">
    <location>
        <begin position="17"/>
        <end position="433"/>
    </location>
</feature>
<proteinExistence type="predicted"/>
<organism evidence="4 5">
    <name type="scientific">Paenibacillus turicensis</name>
    <dbReference type="NCBI Taxonomy" id="160487"/>
    <lineage>
        <taxon>Bacteria</taxon>
        <taxon>Bacillati</taxon>
        <taxon>Bacillota</taxon>
        <taxon>Bacilli</taxon>
        <taxon>Bacillales</taxon>
        <taxon>Paenibacillaceae</taxon>
        <taxon>Paenibacillus</taxon>
    </lineage>
</organism>
<comment type="caution">
    <text evidence="4">The sequence shown here is derived from an EMBL/GenBank/DDBJ whole genome shotgun (WGS) entry which is preliminary data.</text>
</comment>
<protein>
    <submittedName>
        <fullName evidence="4">DUF1680 family protein</fullName>
    </submittedName>
</protein>
<evidence type="ECO:0000313" key="4">
    <source>
        <dbReference type="EMBL" id="MBP1904806.1"/>
    </source>
</evidence>
<reference evidence="4 5" key="1">
    <citation type="submission" date="2021-03" db="EMBL/GenBank/DDBJ databases">
        <title>Genomic Encyclopedia of Type Strains, Phase IV (KMG-IV): sequencing the most valuable type-strain genomes for metagenomic binning, comparative biology and taxonomic classification.</title>
        <authorList>
            <person name="Goeker M."/>
        </authorList>
    </citation>
    <scope>NUCLEOTIDE SEQUENCE [LARGE SCALE GENOMIC DNA]</scope>
    <source>
        <strain evidence="4 5">DSM 14349</strain>
    </source>
</reference>
<dbReference type="InterPro" id="IPR012341">
    <property type="entry name" value="6hp_glycosidase-like_sf"/>
</dbReference>
<gene>
    <name evidence="4" type="ORF">J2Z32_001430</name>
</gene>
<dbReference type="PANTHER" id="PTHR43465">
    <property type="entry name" value="DUF1680 DOMAIN PROTEIN (AFU_ORTHOLOGUE AFUA_1G08910)"/>
    <property type="match status" value="1"/>
</dbReference>
<dbReference type="InterPro" id="IPR049174">
    <property type="entry name" value="Beta-AFase-like"/>
</dbReference>
<feature type="domain" description="Non-reducing end beta-L-arabinofuranosidase-like GH127 middle" evidence="2">
    <location>
        <begin position="443"/>
        <end position="540"/>
    </location>
</feature>
<dbReference type="InterPro" id="IPR049049">
    <property type="entry name" value="Beta-AFase-like_GH127_C"/>
</dbReference>
<dbReference type="SUPFAM" id="SSF48208">
    <property type="entry name" value="Six-hairpin glycosidases"/>
    <property type="match status" value="1"/>
</dbReference>
<dbReference type="Proteomes" id="UP001519272">
    <property type="component" value="Unassembled WGS sequence"/>
</dbReference>
<accession>A0ABS4FQE6</accession>
<name>A0ABS4FQE6_9BACL</name>
<dbReference type="InterPro" id="IPR049046">
    <property type="entry name" value="Beta-AFase-like_GH127_middle"/>
</dbReference>
<dbReference type="RefSeq" id="WP_210088480.1">
    <property type="nucleotide sequence ID" value="NZ_JAGGKG010000005.1"/>
</dbReference>
<sequence length="657" mass="74743">MTQTKLLSDMSKPLLQQVKIKDAFWGYYINLIREVVVPYQWEALNDRVENAERSGAVNNFKIAAGLAEGEFYGMVFQDSDVAKWLEAVAYLLHVQPDPKLEQIADEMIDIVALAQHDDGYLNTYYTLKEPNGRWSNLEECHELYCAGHMIEAGVAYYRATGKRKLLDVVSRFADYIDTVFGSEAGRLQGYDGHQEIELALVKLYEVTENERYLLLSQYFLSERGQSPSFYAEQLEQRGGQRHFYPDHTSIDLAYSQSHKPVVEQDTAIGHAVRLVYMLTGMIDVANQTGDRELLKAAKRLWDNIVHRQMYITGGIGSMVHGEAFSYDYDLPNDTVYAETCASIGLIFAAQRMLMIEPNAEYGDVLERALYNTVVAGMSRDGKHFFYVNPLEVNPCSCGGVNHNYDHVKPVRQEWFGCACCPPNVARLISSLGEYIYTVQEDIIYQHLYIGGEANLVVGKIPVQLQSNSNYPWDGEINLTVTPQHACVFTLALRIPQWCKQFTIVVNGHEIKQDQFTIVAGYAQITRQWQQGDRVTLTLDMPVMRMHSHPHVRGNIGKVAIQRGPFIYCLEQVDNGAHLHEILLPQDAELTPRYDEQLLGGVTVIEGKGYRIKEGSWSGELYSDEALPEHTETHVKFIPYYAWANRGENEMSVWVREK</sequence>
<dbReference type="EMBL" id="JAGGKG010000005">
    <property type="protein sequence ID" value="MBP1904806.1"/>
    <property type="molecule type" value="Genomic_DNA"/>
</dbReference>
<evidence type="ECO:0000259" key="2">
    <source>
        <dbReference type="Pfam" id="PF20736"/>
    </source>
</evidence>
<dbReference type="Gene3D" id="1.50.10.10">
    <property type="match status" value="1"/>
</dbReference>
<evidence type="ECO:0000259" key="1">
    <source>
        <dbReference type="Pfam" id="PF07944"/>
    </source>
</evidence>
<dbReference type="InterPro" id="IPR012878">
    <property type="entry name" value="Beta-AFase-like_GH127_cat"/>
</dbReference>
<dbReference type="PANTHER" id="PTHR43465:SF2">
    <property type="entry name" value="DUF1680 DOMAIN PROTEIN (AFU_ORTHOLOGUE AFUA_1G08910)"/>
    <property type="match status" value="1"/>
</dbReference>
<evidence type="ECO:0000259" key="3">
    <source>
        <dbReference type="Pfam" id="PF20737"/>
    </source>
</evidence>
<dbReference type="Pfam" id="PF20736">
    <property type="entry name" value="Glyco_hydro127M"/>
    <property type="match status" value="1"/>
</dbReference>
<evidence type="ECO:0000313" key="5">
    <source>
        <dbReference type="Proteomes" id="UP001519272"/>
    </source>
</evidence>
<feature type="domain" description="Non-reducing end beta-L-arabinofuranosidase-like GH127 C-terminal" evidence="3">
    <location>
        <begin position="542"/>
        <end position="655"/>
    </location>
</feature>
<keyword evidence="5" id="KW-1185">Reference proteome</keyword>